<feature type="transmembrane region" description="Helical" evidence="1">
    <location>
        <begin position="58"/>
        <end position="79"/>
    </location>
</feature>
<dbReference type="EMBL" id="OX451736">
    <property type="protein sequence ID" value="CAI8590205.1"/>
    <property type="molecule type" value="Genomic_DNA"/>
</dbReference>
<keyword evidence="3" id="KW-1185">Reference proteome</keyword>
<evidence type="ECO:0000256" key="1">
    <source>
        <dbReference type="SAM" id="Phobius"/>
    </source>
</evidence>
<keyword evidence="1" id="KW-1133">Transmembrane helix</keyword>
<feature type="transmembrane region" description="Helical" evidence="1">
    <location>
        <begin position="6"/>
        <end position="24"/>
    </location>
</feature>
<feature type="transmembrane region" description="Helical" evidence="1">
    <location>
        <begin position="85"/>
        <end position="107"/>
    </location>
</feature>
<dbReference type="AlphaFoldDB" id="A0AAV0Z182"/>
<accession>A0AAV0Z182</accession>
<name>A0AAV0Z182_VICFA</name>
<organism evidence="2 3">
    <name type="scientific">Vicia faba</name>
    <name type="common">Broad bean</name>
    <name type="synonym">Faba vulgaris</name>
    <dbReference type="NCBI Taxonomy" id="3906"/>
    <lineage>
        <taxon>Eukaryota</taxon>
        <taxon>Viridiplantae</taxon>
        <taxon>Streptophyta</taxon>
        <taxon>Embryophyta</taxon>
        <taxon>Tracheophyta</taxon>
        <taxon>Spermatophyta</taxon>
        <taxon>Magnoliopsida</taxon>
        <taxon>eudicotyledons</taxon>
        <taxon>Gunneridae</taxon>
        <taxon>Pentapetalae</taxon>
        <taxon>rosids</taxon>
        <taxon>fabids</taxon>
        <taxon>Fabales</taxon>
        <taxon>Fabaceae</taxon>
        <taxon>Papilionoideae</taxon>
        <taxon>50 kb inversion clade</taxon>
        <taxon>NPAAA clade</taxon>
        <taxon>Hologalegina</taxon>
        <taxon>IRL clade</taxon>
        <taxon>Fabeae</taxon>
        <taxon>Vicia</taxon>
    </lineage>
</organism>
<evidence type="ECO:0000313" key="2">
    <source>
        <dbReference type="EMBL" id="CAI8590205.1"/>
    </source>
</evidence>
<protein>
    <recommendedName>
        <fullName evidence="4">Transmembrane protein</fullName>
    </recommendedName>
</protein>
<dbReference type="Proteomes" id="UP001157006">
    <property type="component" value="Chromosome 1L"/>
</dbReference>
<reference evidence="2 3" key="1">
    <citation type="submission" date="2023-01" db="EMBL/GenBank/DDBJ databases">
        <authorList>
            <person name="Kreplak J."/>
        </authorList>
    </citation>
    <scope>NUCLEOTIDE SEQUENCE [LARGE SCALE GENOMIC DNA]</scope>
</reference>
<gene>
    <name evidence="2" type="ORF">VFH_I430400</name>
</gene>
<evidence type="ECO:0000313" key="3">
    <source>
        <dbReference type="Proteomes" id="UP001157006"/>
    </source>
</evidence>
<evidence type="ECO:0008006" key="4">
    <source>
        <dbReference type="Google" id="ProtNLM"/>
    </source>
</evidence>
<keyword evidence="1" id="KW-0472">Membrane</keyword>
<keyword evidence="1" id="KW-0812">Transmembrane</keyword>
<proteinExistence type="predicted"/>
<sequence length="125" mass="14164">MMVPQLFFPITSIKLILLVLFYAITHQTFAISKSSPTSDGPRCLDHGKQPPAQKDLDFLSLCVSILVLCIIIMFVLMWLLLCLVWFILVCILFLDLGCSKFVLKVFVDLSQKLECRSFAFEGDSI</sequence>